<evidence type="ECO:0000256" key="2">
    <source>
        <dbReference type="ARBA" id="ARBA00005697"/>
    </source>
</evidence>
<dbReference type="PANTHER" id="PTHR43337:SF1">
    <property type="entry name" value="XANTHINE_URACIL PERMEASE C887.17-RELATED"/>
    <property type="match status" value="1"/>
</dbReference>
<sequence length="477" mass="51093">MFITKQVKKFFKFDKLKTTFKKEIIGGLTTFLAMIYILSVQPSMLSTANDINFPGDPSHNMAFGGIFIATAIAAFISTLIMGLSANMPVGLAPGMGLNAIFTFNVANNGVGYQGALISVMISSILFCIISATKVRMIIINSIPKSLKLAIGAGIGFFIAYLGLHNIGLVGDTAVTPGGSIVNGGLPIASLGNLKTNWPIILMGLGVLILILVLHFKKIPGAIAIAIFVGLGISILIGNLGTSDFIKQNFSHWNGWSYDDFSGFAGNIKSTFAEFTNREIWTSPIMYISIFVFLFVCFFDATGTLYSISEQISEQTGNKYQLNSRALLADSTGTLIGGVLGCSPVTTFVESTTGVSQGARTGFSSIITALMFLVAIALFPVFKLITPAIVGAATIFVGSLMIMQIKDIEWLKPEFAISAFFTIIIMIVTFSITNGIAVGFIFYAIVSLICNKGKGVGIPIYVLDLFFIGYFIAFAFVQ</sequence>
<evidence type="ECO:0000256" key="4">
    <source>
        <dbReference type="ARBA" id="ARBA00022692"/>
    </source>
</evidence>
<dbReference type="KEGG" id="ssyr:SSYRP_v1c08590"/>
<dbReference type="GO" id="GO:0005886">
    <property type="term" value="C:plasma membrane"/>
    <property type="evidence" value="ECO:0007669"/>
    <property type="project" value="TreeGrafter"/>
</dbReference>
<dbReference type="EMBL" id="CP005078">
    <property type="protein sequence ID" value="AGM26448.1"/>
    <property type="molecule type" value="Genomic_DNA"/>
</dbReference>
<feature type="transmembrane region" description="Helical" evidence="7">
    <location>
        <begin position="112"/>
        <end position="134"/>
    </location>
</feature>
<dbReference type="InterPro" id="IPR006043">
    <property type="entry name" value="NCS2"/>
</dbReference>
<feature type="transmembrane region" description="Helical" evidence="7">
    <location>
        <begin position="387"/>
        <end position="404"/>
    </location>
</feature>
<keyword evidence="3" id="KW-0813">Transport</keyword>
<name>R4U727_9MOLU</name>
<dbReference type="PATRIC" id="fig|1276229.3.peg.854"/>
<keyword evidence="6 7" id="KW-0472">Membrane</keyword>
<feature type="transmembrane region" description="Helical" evidence="7">
    <location>
        <begin position="146"/>
        <end position="163"/>
    </location>
</feature>
<feature type="transmembrane region" description="Helical" evidence="7">
    <location>
        <begin position="284"/>
        <end position="305"/>
    </location>
</feature>
<dbReference type="HOGENOM" id="CLU_024508_0_0_14"/>
<evidence type="ECO:0000313" key="8">
    <source>
        <dbReference type="EMBL" id="AGM26448.1"/>
    </source>
</evidence>
<feature type="transmembrane region" description="Helical" evidence="7">
    <location>
        <begin position="326"/>
        <end position="348"/>
    </location>
</feature>
<accession>R4U727</accession>
<dbReference type="GO" id="GO:0012505">
    <property type="term" value="C:endomembrane system"/>
    <property type="evidence" value="ECO:0007669"/>
    <property type="project" value="UniProtKB-SubCell"/>
</dbReference>
<keyword evidence="5 7" id="KW-1133">Transmembrane helix</keyword>
<evidence type="ECO:0000256" key="5">
    <source>
        <dbReference type="ARBA" id="ARBA00022989"/>
    </source>
</evidence>
<evidence type="ECO:0000256" key="6">
    <source>
        <dbReference type="ARBA" id="ARBA00023136"/>
    </source>
</evidence>
<feature type="transmembrane region" description="Helical" evidence="7">
    <location>
        <begin position="220"/>
        <end position="240"/>
    </location>
</feature>
<feature type="transmembrane region" description="Helical" evidence="7">
    <location>
        <begin position="89"/>
        <end position="106"/>
    </location>
</feature>
<comment type="similarity">
    <text evidence="2">Belongs to the nucleobase:cation symporter-2 (NCS2) (TC 2.A.40) family. Azg-like subfamily.</text>
</comment>
<comment type="subcellular location">
    <subcellularLocation>
        <location evidence="1">Endomembrane system</location>
        <topology evidence="1">Multi-pass membrane protein</topology>
    </subcellularLocation>
</comment>
<proteinExistence type="inferred from homology"/>
<dbReference type="eggNOG" id="COG2252">
    <property type="taxonomic scope" value="Bacteria"/>
</dbReference>
<dbReference type="Proteomes" id="UP000013963">
    <property type="component" value="Chromosome"/>
</dbReference>
<feature type="transmembrane region" description="Helical" evidence="7">
    <location>
        <begin position="457"/>
        <end position="476"/>
    </location>
</feature>
<organism evidence="8 9">
    <name type="scientific">Spiroplasma syrphidicola EA-1</name>
    <dbReference type="NCBI Taxonomy" id="1276229"/>
    <lineage>
        <taxon>Bacteria</taxon>
        <taxon>Bacillati</taxon>
        <taxon>Mycoplasmatota</taxon>
        <taxon>Mollicutes</taxon>
        <taxon>Entomoplasmatales</taxon>
        <taxon>Spiroplasmataceae</taxon>
        <taxon>Spiroplasma</taxon>
    </lineage>
</organism>
<gene>
    <name evidence="8" type="primary">pbuG</name>
    <name evidence="8" type="ORF">SSYRP_v1c08590</name>
</gene>
<dbReference type="PANTHER" id="PTHR43337">
    <property type="entry name" value="XANTHINE/URACIL PERMEASE C887.17-RELATED"/>
    <property type="match status" value="1"/>
</dbReference>
<feature type="transmembrane region" description="Helical" evidence="7">
    <location>
        <begin position="360"/>
        <end position="380"/>
    </location>
</feature>
<keyword evidence="9" id="KW-1185">Reference proteome</keyword>
<feature type="transmembrane region" description="Helical" evidence="7">
    <location>
        <begin position="195"/>
        <end position="213"/>
    </location>
</feature>
<dbReference type="InterPro" id="IPR045018">
    <property type="entry name" value="Azg-like"/>
</dbReference>
<feature type="transmembrane region" description="Helical" evidence="7">
    <location>
        <begin position="20"/>
        <end position="41"/>
    </location>
</feature>
<dbReference type="STRING" id="1276229.SSYRP_v1c08590"/>
<keyword evidence="4 7" id="KW-0812">Transmembrane</keyword>
<evidence type="ECO:0000256" key="1">
    <source>
        <dbReference type="ARBA" id="ARBA00004127"/>
    </source>
</evidence>
<protein>
    <submittedName>
        <fullName evidence="8">Xanthine/uracil permease</fullName>
    </submittedName>
</protein>
<dbReference type="GO" id="GO:0005345">
    <property type="term" value="F:purine nucleobase transmembrane transporter activity"/>
    <property type="evidence" value="ECO:0007669"/>
    <property type="project" value="TreeGrafter"/>
</dbReference>
<dbReference type="Pfam" id="PF00860">
    <property type="entry name" value="Xan_ur_permease"/>
    <property type="match status" value="1"/>
</dbReference>
<dbReference type="RefSeq" id="WP_016341088.1">
    <property type="nucleotide sequence ID" value="NC_021284.1"/>
</dbReference>
<dbReference type="AlphaFoldDB" id="R4U727"/>
<evidence type="ECO:0000256" key="7">
    <source>
        <dbReference type="SAM" id="Phobius"/>
    </source>
</evidence>
<feature type="transmembrane region" description="Helical" evidence="7">
    <location>
        <begin position="61"/>
        <end position="82"/>
    </location>
</feature>
<dbReference type="OrthoDB" id="9808458at2"/>
<evidence type="ECO:0000256" key="3">
    <source>
        <dbReference type="ARBA" id="ARBA00022448"/>
    </source>
</evidence>
<evidence type="ECO:0000313" key="9">
    <source>
        <dbReference type="Proteomes" id="UP000013963"/>
    </source>
</evidence>
<reference evidence="8 9" key="1">
    <citation type="journal article" date="2013" name="Genome Biol. Evol.">
        <title>Complete genomes of two dipteran-associated spiroplasmas provided insights into the origin, dynamics, and impacts of viral invasion in spiroplasma.</title>
        <authorList>
            <person name="Ku C."/>
            <person name="Lo W.S."/>
            <person name="Chen L.L."/>
            <person name="Kuo C.H."/>
        </authorList>
    </citation>
    <scope>NUCLEOTIDE SEQUENCE [LARGE SCALE GENOMIC DNA]</scope>
    <source>
        <strain evidence="8">EA-1</strain>
    </source>
</reference>
<feature type="transmembrane region" description="Helical" evidence="7">
    <location>
        <begin position="416"/>
        <end position="445"/>
    </location>
</feature>